<evidence type="ECO:0000313" key="1">
    <source>
        <dbReference type="EMBL" id="RGN10234.1"/>
    </source>
</evidence>
<dbReference type="Proteomes" id="UP000261245">
    <property type="component" value="Unassembled WGS sequence"/>
</dbReference>
<sequence length="64" mass="6950">MVMIGDEGQSDEGQAMESLGTGVRGGLLPSLLLCFFASLLEGRACRRNGGGSFNYLLFYLFYYG</sequence>
<gene>
    <name evidence="1" type="ORF">DXB80_06325</name>
</gene>
<reference evidence="1 2" key="1">
    <citation type="submission" date="2018-08" db="EMBL/GenBank/DDBJ databases">
        <title>A genome reference for cultivated species of the human gut microbiota.</title>
        <authorList>
            <person name="Zou Y."/>
            <person name="Xue W."/>
            <person name="Luo G."/>
        </authorList>
    </citation>
    <scope>NUCLEOTIDE SEQUENCE [LARGE SCALE GENOMIC DNA]</scope>
    <source>
        <strain evidence="1 2">OM06-11</strain>
    </source>
</reference>
<name>A0AA92TFP3_9BACT</name>
<proteinExistence type="predicted"/>
<organism evidence="1 2">
    <name type="scientific">Segatella copri</name>
    <dbReference type="NCBI Taxonomy" id="165179"/>
    <lineage>
        <taxon>Bacteria</taxon>
        <taxon>Pseudomonadati</taxon>
        <taxon>Bacteroidota</taxon>
        <taxon>Bacteroidia</taxon>
        <taxon>Bacteroidales</taxon>
        <taxon>Prevotellaceae</taxon>
        <taxon>Segatella</taxon>
    </lineage>
</organism>
<dbReference type="AlphaFoldDB" id="A0AA92TFP3"/>
<dbReference type="EMBL" id="QSUC01000012">
    <property type="protein sequence ID" value="RGN10234.1"/>
    <property type="molecule type" value="Genomic_DNA"/>
</dbReference>
<accession>A0AA92TFP3</accession>
<comment type="caution">
    <text evidence="1">The sequence shown here is derived from an EMBL/GenBank/DDBJ whole genome shotgun (WGS) entry which is preliminary data.</text>
</comment>
<protein>
    <submittedName>
        <fullName evidence="1">Uncharacterized protein</fullName>
    </submittedName>
</protein>
<evidence type="ECO:0000313" key="2">
    <source>
        <dbReference type="Proteomes" id="UP000261245"/>
    </source>
</evidence>